<dbReference type="InterPro" id="IPR005103">
    <property type="entry name" value="AA9_LPMO"/>
</dbReference>
<dbReference type="InterPro" id="IPR007867">
    <property type="entry name" value="GMC_OxRtase_C"/>
</dbReference>
<comment type="catalytic activity">
    <reaction evidence="9">
        <text>pyranose + acceptor = pyranos-2-ulose + reduced acceptor.</text>
        <dbReference type="EC" id="1.1.99.29"/>
    </reaction>
</comment>
<evidence type="ECO:0000259" key="16">
    <source>
        <dbReference type="PROSITE" id="PS00624"/>
    </source>
</evidence>
<dbReference type="GO" id="GO:0005576">
    <property type="term" value="C:extracellular region"/>
    <property type="evidence" value="ECO:0007669"/>
    <property type="project" value="UniProtKB-SubCell"/>
</dbReference>
<feature type="signal peptide" evidence="15">
    <location>
        <begin position="1"/>
        <end position="17"/>
    </location>
</feature>
<keyword evidence="14" id="KW-1015">Disulfide bond</keyword>
<comment type="function">
    <text evidence="8">Catalyzes the single-oxidation or sequential double oxidation reaction of carbohydrates primarily at carbon-2 and/or carbon-3 with the concomitant reduction of the flavin. The enzyme exhibits a broad sugar substrate specificity, oxidizing different aldopyranoses to the corresponding C-1, C-2, C-3 or C-1,2, C-2,3 and C-3,4 (di)dehydro sugars with substrate-specific regioselectivity. Accepts only a narrow range of electron acceptors such as substituted benzoquinones and complexed metal ions and reacts extremely slowly with O(2) as acceptor. May play a role in the natural recycling of plant matter by oxidizing all major monosaccharides in lignocellulose and by reducing quinone compounds or reactive radical species generated during lignin depolymerization.</text>
</comment>
<dbReference type="EMBL" id="SDEE01000406">
    <property type="protein sequence ID" value="RXW16743.1"/>
    <property type="molecule type" value="Genomic_DNA"/>
</dbReference>
<dbReference type="Gene3D" id="2.70.50.70">
    <property type="match status" value="1"/>
</dbReference>
<evidence type="ECO:0000256" key="9">
    <source>
        <dbReference type="ARBA" id="ARBA00033986"/>
    </source>
</evidence>
<keyword evidence="7" id="KW-0274">FAD</keyword>
<comment type="catalytic activity">
    <reaction evidence="11">
        <text>pyranose + acceptor = pyranos-3-ulose + reduced acceptor.</text>
        <dbReference type="EC" id="1.1.99.29"/>
    </reaction>
</comment>
<comment type="similarity">
    <text evidence="3">Belongs to the GMC oxidoreductase family.</text>
</comment>
<comment type="catalytic activity">
    <reaction evidence="12">
        <text>a pyranoside + acceptor = a pyranosid-3-ulose + reduced acceptor.</text>
        <dbReference type="EC" id="1.1.99.29"/>
    </reaction>
</comment>
<dbReference type="SUPFAM" id="SSF51905">
    <property type="entry name" value="FAD/NAD(P)-binding domain"/>
    <property type="match status" value="1"/>
</dbReference>
<dbReference type="GO" id="GO:0050660">
    <property type="term" value="F:flavin adenine dinucleotide binding"/>
    <property type="evidence" value="ECO:0007669"/>
    <property type="project" value="InterPro"/>
</dbReference>
<dbReference type="EC" id="1.14.99.56" evidence="14"/>
<evidence type="ECO:0000256" key="13">
    <source>
        <dbReference type="ARBA" id="ARBA00034059"/>
    </source>
</evidence>
<dbReference type="Pfam" id="PF26061">
    <property type="entry name" value="DUF8021"/>
    <property type="match status" value="1"/>
</dbReference>
<comment type="domain">
    <text evidence="14">Has a modular structure: an endo-beta-1,4-glucanase catalytic module at the N-terminus, a linker rich in serines and threonines, and a C-terminal carbohydrate-binding module (CBM).</text>
</comment>
<organism evidence="17 18">
    <name type="scientific">Candolleomyces aberdarensis</name>
    <dbReference type="NCBI Taxonomy" id="2316362"/>
    <lineage>
        <taxon>Eukaryota</taxon>
        <taxon>Fungi</taxon>
        <taxon>Dikarya</taxon>
        <taxon>Basidiomycota</taxon>
        <taxon>Agaricomycotina</taxon>
        <taxon>Agaricomycetes</taxon>
        <taxon>Agaricomycetidae</taxon>
        <taxon>Agaricales</taxon>
        <taxon>Agaricineae</taxon>
        <taxon>Psathyrellaceae</taxon>
        <taxon>Candolleomyces</taxon>
    </lineage>
</organism>
<dbReference type="InterPro" id="IPR058334">
    <property type="entry name" value="DUF8021"/>
</dbReference>
<dbReference type="Proteomes" id="UP000290288">
    <property type="component" value="Unassembled WGS sequence"/>
</dbReference>
<sequence>MKVSALLSLAFAAVAYGHTIFQKVSVNGADQGQLKGVRAPSSDYPIENVNDADFACNKNIQFKDNNIINIPAGARVGAWWGHVIGGPQGANDPDHPIAKSHKGPTMVYLAKVDNAATANARGLRWFKIAEDGLDTGSGQWGVDRMINSGGWQYFDMPTCIAPGNYLMRVELIALHSAYNQGGAQFYMECAQINVTGGGSSTGTDFVNFPGAYAANHAGVTINIYSNSVPNNAGRPYSIPGPAVLKCPAGGNQPAPTIAPAPTSTAAPVPSQPANGAALYERHRPASAMWFPVSTRLGLLAIASAGFYLSSVDAKLYNNLDEFATSPDSTSQYDFVIIGGGTAGSVVASRLTENSRNRVLLLEAGPNNEGILEILVPGLITTIPRTYDWNFTTIPQNFVNNRSLTYQRGFVLGGSSAVNSLSYTRGSKDDYDLWGKASGDSRTWSWDSLLPYMFKTEKWTPPVGGRDATGQYDPRYHGKNGPIGVSLTWSGPDDFDRRSTQNTQVQPEFKEILDVNAGRPIGLAWTQWTIGGGERNSAASGYLPTPTRQRPNLTIVVNAHVRRVVPTSRKHGGKLNVRTVEIGSRSSATTLNVTARKEVVLSAGTFGTPHLLLNSGIGEKAHLDSVGVTTIHNLPSVGKGMTDHPAAFLMWTTNATDTPVDVDAALAQWNADRTGPMAENYGIGRRFLWSRLPKNSSLLRKYGDPSSGSNSPHLEFTVGKSGSFVAALVALLTPYSRGSIKLASNNPFDAPLIDPNYFSHPFDIEALAEGVRIAQRWYSGPVWDGFITGYLGPNPNNATALKDSTVVWLHPVGTASMSARDGVVDKDLKAGTADYIAAQTSGQISTLAAASYRENLKPANISTGILSQPLKIDHSRSTYDTTDCASFTQIIVTDPSHPYVIGTQLRFGGHGDSVTEVSTIVTDAGDWLFNATNTLNWNQKEDWSIIPAEARDTRATLKAAADAYLDKFNDNSIVVPFGRPCARLEGGAYTGTGAETDSCDVGFPTGIPMVNRQYVIDPTYGSINVFFNFGGPTSSPDSHEFRLLQGKIRYVHTMTVTKCAALPEAPCNAD</sequence>
<dbReference type="OrthoDB" id="269227at2759"/>
<dbReference type="GO" id="GO:0030248">
    <property type="term" value="F:cellulose binding"/>
    <property type="evidence" value="ECO:0007669"/>
    <property type="project" value="UniProtKB-UniRule"/>
</dbReference>
<dbReference type="InterPro" id="IPR000172">
    <property type="entry name" value="GMC_OxRdtase_N"/>
</dbReference>
<keyword evidence="14" id="KW-0119">Carbohydrate metabolism</keyword>
<dbReference type="GO" id="GO:0008810">
    <property type="term" value="F:cellulase activity"/>
    <property type="evidence" value="ECO:0007669"/>
    <property type="project" value="UniProtKB-UniRule"/>
</dbReference>
<keyword evidence="14" id="KW-0136">Cellulose degradation</keyword>
<dbReference type="PANTHER" id="PTHR11552:SF147">
    <property type="entry name" value="CHOLINE DEHYDROGENASE, MITOCHONDRIAL"/>
    <property type="match status" value="1"/>
</dbReference>
<evidence type="ECO:0000256" key="3">
    <source>
        <dbReference type="ARBA" id="ARBA00010790"/>
    </source>
</evidence>
<evidence type="ECO:0000256" key="1">
    <source>
        <dbReference type="ARBA" id="ARBA00001974"/>
    </source>
</evidence>
<evidence type="ECO:0000256" key="4">
    <source>
        <dbReference type="ARBA" id="ARBA00011245"/>
    </source>
</evidence>
<comment type="function">
    <text evidence="14">Lytic polysaccharide monooxygenase (LMPO) that depolymerizes crystalline and amorphous polysaccharides via the oxidation of scissile alpha- or beta-(1-4)-glycosidic bonds, yielding C1 and/or C4 oxidation products. Catalysis by LPMOs requires the reduction of the active-site copper from Cu(II) to Cu(I) by a reducing agent and H(2)O(2) or O(2) as a cosubstrate.</text>
</comment>
<evidence type="ECO:0000256" key="11">
    <source>
        <dbReference type="ARBA" id="ARBA00034029"/>
    </source>
</evidence>
<dbReference type="GO" id="GO:0030245">
    <property type="term" value="P:cellulose catabolic process"/>
    <property type="evidence" value="ECO:0007669"/>
    <property type="project" value="UniProtKB-UniRule"/>
</dbReference>
<comment type="catalytic activity">
    <reaction evidence="10">
        <text>pyranose + acceptor = pyranos-2,3-diulose + reduced acceptor.</text>
        <dbReference type="EC" id="1.1.99.29"/>
    </reaction>
</comment>
<keyword evidence="6" id="KW-0285">Flavoprotein</keyword>
<dbReference type="Gene3D" id="3.50.50.60">
    <property type="entry name" value="FAD/NAD(P)-binding domain"/>
    <property type="match status" value="1"/>
</dbReference>
<evidence type="ECO:0000313" key="17">
    <source>
        <dbReference type="EMBL" id="RXW16743.1"/>
    </source>
</evidence>
<gene>
    <name evidence="17" type="ORF">EST38_g9112</name>
</gene>
<name>A0A4Q2DAX7_9AGAR</name>
<comment type="catalytic activity">
    <reaction evidence="14">
        <text>[(1-&gt;4)-beta-D-glucosyl]n+m + reduced acceptor + O2 = 4-dehydro-beta-D-glucosyl-[(1-&gt;4)-beta-D-glucosyl]n-1 + [(1-&gt;4)-beta-D-glucosyl]m + acceptor + H2O.</text>
        <dbReference type="EC" id="1.14.99.56"/>
    </reaction>
</comment>
<evidence type="ECO:0000256" key="5">
    <source>
        <dbReference type="ARBA" id="ARBA00022525"/>
    </source>
</evidence>
<dbReference type="GO" id="GO:0033718">
    <property type="term" value="F:pyranose dehydrogenase (acceptor) activity"/>
    <property type="evidence" value="ECO:0007669"/>
    <property type="project" value="UniProtKB-EC"/>
</dbReference>
<keyword evidence="5 14" id="KW-0964">Secreted</keyword>
<evidence type="ECO:0000256" key="6">
    <source>
        <dbReference type="ARBA" id="ARBA00022630"/>
    </source>
</evidence>
<reference evidence="17 18" key="1">
    <citation type="submission" date="2019-01" db="EMBL/GenBank/DDBJ databases">
        <title>Draft genome sequence of Psathyrella aberdarensis IHI B618.</title>
        <authorList>
            <person name="Buettner E."/>
            <person name="Kellner H."/>
        </authorList>
    </citation>
    <scope>NUCLEOTIDE SEQUENCE [LARGE SCALE GENOMIC DNA]</scope>
    <source>
        <strain evidence="17 18">IHI B618</strain>
    </source>
</reference>
<evidence type="ECO:0000256" key="15">
    <source>
        <dbReference type="SAM" id="SignalP"/>
    </source>
</evidence>
<dbReference type="SUPFAM" id="SSF54373">
    <property type="entry name" value="FAD-linked reductases, C-terminal domain"/>
    <property type="match status" value="1"/>
</dbReference>
<comment type="caution">
    <text evidence="17">The sequence shown here is derived from an EMBL/GenBank/DDBJ whole genome shotgun (WGS) entry which is preliminary data.</text>
</comment>
<keyword evidence="15" id="KW-0732">Signal</keyword>
<dbReference type="CDD" id="cd21175">
    <property type="entry name" value="LPMO_AA9"/>
    <property type="match status" value="1"/>
</dbReference>
<evidence type="ECO:0000256" key="2">
    <source>
        <dbReference type="ARBA" id="ARBA00004613"/>
    </source>
</evidence>
<feature type="chain" id="PRO_5020275806" description="AA9 family lytic polysaccharide monooxygenase" evidence="15">
    <location>
        <begin position="18"/>
        <end position="1069"/>
    </location>
</feature>
<evidence type="ECO:0000313" key="18">
    <source>
        <dbReference type="Proteomes" id="UP000290288"/>
    </source>
</evidence>
<dbReference type="InterPro" id="IPR036188">
    <property type="entry name" value="FAD/NAD-bd_sf"/>
</dbReference>
<evidence type="ECO:0000256" key="12">
    <source>
        <dbReference type="ARBA" id="ARBA00034050"/>
    </source>
</evidence>
<evidence type="ECO:0000256" key="7">
    <source>
        <dbReference type="ARBA" id="ARBA00022827"/>
    </source>
</evidence>
<keyword evidence="18" id="KW-1185">Reference proteome</keyword>
<evidence type="ECO:0000256" key="14">
    <source>
        <dbReference type="RuleBase" id="RU368122"/>
    </source>
</evidence>
<comment type="cofactor">
    <cofactor evidence="1">
        <name>FAD</name>
        <dbReference type="ChEBI" id="CHEBI:57692"/>
    </cofactor>
</comment>
<dbReference type="Gene3D" id="3.30.560.10">
    <property type="entry name" value="Glucose Oxidase, domain 3"/>
    <property type="match status" value="1"/>
</dbReference>
<feature type="domain" description="Glucose-methanol-choline oxidoreductase N-terminal" evidence="16">
    <location>
        <begin position="603"/>
        <end position="617"/>
    </location>
</feature>
<comment type="subcellular location">
    <subcellularLocation>
        <location evidence="2 14">Secreted</location>
    </subcellularLocation>
</comment>
<dbReference type="PROSITE" id="PS00624">
    <property type="entry name" value="GMC_OXRED_2"/>
    <property type="match status" value="1"/>
</dbReference>
<keyword evidence="14" id="KW-0624">Polysaccharide degradation</keyword>
<dbReference type="Pfam" id="PF00732">
    <property type="entry name" value="GMC_oxred_N"/>
    <property type="match status" value="1"/>
</dbReference>
<dbReference type="AlphaFoldDB" id="A0A4Q2DAX7"/>
<proteinExistence type="inferred from homology"/>
<comment type="catalytic activity">
    <reaction evidence="13">
        <text>a pyranoside + acceptor = a pyranosid-3,4-diulose + reduced acceptor.</text>
        <dbReference type="EC" id="1.1.99.29"/>
    </reaction>
</comment>
<comment type="subunit">
    <text evidence="4">Monomer.</text>
</comment>
<dbReference type="InterPro" id="IPR012132">
    <property type="entry name" value="GMC_OxRdtase"/>
</dbReference>
<evidence type="ECO:0000256" key="10">
    <source>
        <dbReference type="ARBA" id="ARBA00034010"/>
    </source>
</evidence>
<dbReference type="STRING" id="2316362.A0A4Q2DAX7"/>
<evidence type="ECO:0000256" key="8">
    <source>
        <dbReference type="ARBA" id="ARBA00024699"/>
    </source>
</evidence>
<dbReference type="Pfam" id="PF03443">
    <property type="entry name" value="AA9"/>
    <property type="match status" value="1"/>
</dbReference>
<protein>
    <recommendedName>
        <fullName evidence="14">AA9 family lytic polysaccharide monooxygenase</fullName>
        <ecNumber evidence="14">1.14.99.56</ecNumber>
    </recommendedName>
    <alternativeName>
        <fullName evidence="14">Endo-beta-1,4-glucanase</fullName>
    </alternativeName>
    <alternativeName>
        <fullName evidence="14">Glycosyl hydrolase 61 family protein</fullName>
    </alternativeName>
</protein>
<accession>A0A4Q2DAX7</accession>
<dbReference type="Pfam" id="PF05199">
    <property type="entry name" value="GMC_oxred_C"/>
    <property type="match status" value="1"/>
</dbReference>
<dbReference type="PANTHER" id="PTHR11552">
    <property type="entry name" value="GLUCOSE-METHANOL-CHOLINE GMC OXIDOREDUCTASE"/>
    <property type="match status" value="1"/>
</dbReference>